<proteinExistence type="predicted"/>
<sequence>MPLSERPRHSQAATWWTCVKQTSRVHRLHAPHLAAPFHAPVATALEMHGTSSELSADLLAVTAVTAVTAITANLVVSLETLRRSRKQTPAARHAVLSVDCRDTLLLNQ</sequence>
<evidence type="ECO:0000256" key="1">
    <source>
        <dbReference type="SAM" id="Phobius"/>
    </source>
</evidence>
<reference evidence="2 3" key="1">
    <citation type="journal article" date="2018" name="Mycol. Prog.">
        <title>Coniella lustricola, a new species from submerged detritus.</title>
        <authorList>
            <person name="Raudabaugh D.B."/>
            <person name="Iturriaga T."/>
            <person name="Carver A."/>
            <person name="Mondo S."/>
            <person name="Pangilinan J."/>
            <person name="Lipzen A."/>
            <person name="He G."/>
            <person name="Amirebrahimi M."/>
            <person name="Grigoriev I.V."/>
            <person name="Miller A.N."/>
        </authorList>
    </citation>
    <scope>NUCLEOTIDE SEQUENCE [LARGE SCALE GENOMIC DNA]</scope>
    <source>
        <strain evidence="2 3">B22-T-1</strain>
    </source>
</reference>
<dbReference type="AlphaFoldDB" id="A0A2T3AJM8"/>
<organism evidence="2 3">
    <name type="scientific">Coniella lustricola</name>
    <dbReference type="NCBI Taxonomy" id="2025994"/>
    <lineage>
        <taxon>Eukaryota</taxon>
        <taxon>Fungi</taxon>
        <taxon>Dikarya</taxon>
        <taxon>Ascomycota</taxon>
        <taxon>Pezizomycotina</taxon>
        <taxon>Sordariomycetes</taxon>
        <taxon>Sordariomycetidae</taxon>
        <taxon>Diaporthales</taxon>
        <taxon>Schizoparmaceae</taxon>
        <taxon>Coniella</taxon>
    </lineage>
</organism>
<evidence type="ECO:0000313" key="2">
    <source>
        <dbReference type="EMBL" id="PSS00765.1"/>
    </source>
</evidence>
<protein>
    <submittedName>
        <fullName evidence="2">Uncharacterized protein</fullName>
    </submittedName>
</protein>
<keyword evidence="1" id="KW-0472">Membrane</keyword>
<keyword evidence="3" id="KW-1185">Reference proteome</keyword>
<keyword evidence="1" id="KW-0812">Transmembrane</keyword>
<dbReference type="EMBL" id="KZ678381">
    <property type="protein sequence ID" value="PSS00765.1"/>
    <property type="molecule type" value="Genomic_DNA"/>
</dbReference>
<accession>A0A2T3AJM8</accession>
<name>A0A2T3AJM8_9PEZI</name>
<feature type="transmembrane region" description="Helical" evidence="1">
    <location>
        <begin position="58"/>
        <end position="76"/>
    </location>
</feature>
<dbReference type="Proteomes" id="UP000241462">
    <property type="component" value="Unassembled WGS sequence"/>
</dbReference>
<dbReference type="InParanoid" id="A0A2T3AJM8"/>
<gene>
    <name evidence="2" type="ORF">BD289DRAFT_479225</name>
</gene>
<keyword evidence="1" id="KW-1133">Transmembrane helix</keyword>
<evidence type="ECO:0000313" key="3">
    <source>
        <dbReference type="Proteomes" id="UP000241462"/>
    </source>
</evidence>